<reference evidence="7" key="1">
    <citation type="journal article" date="2014" name="Int. J. Syst. Evol. Microbiol.">
        <title>Complete genome sequence of Corynebacterium casei LMG S-19264T (=DSM 44701T), isolated from a smear-ripened cheese.</title>
        <authorList>
            <consortium name="US DOE Joint Genome Institute (JGI-PGF)"/>
            <person name="Walter F."/>
            <person name="Albersmeier A."/>
            <person name="Kalinowski J."/>
            <person name="Ruckert C."/>
        </authorList>
    </citation>
    <scope>NUCLEOTIDE SEQUENCE</scope>
    <source>
        <strain evidence="7">JCM 19831</strain>
    </source>
</reference>
<evidence type="ECO:0000256" key="3">
    <source>
        <dbReference type="ARBA" id="ARBA00022989"/>
    </source>
</evidence>
<name>A0A917WPI1_9ACTN</name>
<proteinExistence type="predicted"/>
<evidence type="ECO:0000313" key="8">
    <source>
        <dbReference type="Proteomes" id="UP000642070"/>
    </source>
</evidence>
<feature type="domain" description="DUF202" evidence="6">
    <location>
        <begin position="3"/>
        <end position="62"/>
    </location>
</feature>
<dbReference type="AlphaFoldDB" id="A0A917WPI1"/>
<comment type="subcellular location">
    <subcellularLocation>
        <location evidence="1">Endomembrane system</location>
        <topology evidence="1">Multi-pass membrane protein</topology>
    </subcellularLocation>
</comment>
<evidence type="ECO:0000256" key="1">
    <source>
        <dbReference type="ARBA" id="ARBA00004127"/>
    </source>
</evidence>
<dbReference type="GO" id="GO:0012505">
    <property type="term" value="C:endomembrane system"/>
    <property type="evidence" value="ECO:0007669"/>
    <property type="project" value="UniProtKB-SubCell"/>
</dbReference>
<evidence type="ECO:0000256" key="5">
    <source>
        <dbReference type="SAM" id="Phobius"/>
    </source>
</evidence>
<dbReference type="Proteomes" id="UP000642070">
    <property type="component" value="Unassembled WGS sequence"/>
</dbReference>
<keyword evidence="8" id="KW-1185">Reference proteome</keyword>
<evidence type="ECO:0000256" key="2">
    <source>
        <dbReference type="ARBA" id="ARBA00022692"/>
    </source>
</evidence>
<organism evidence="7 8">
    <name type="scientific">Dactylosporangium sucinum</name>
    <dbReference type="NCBI Taxonomy" id="1424081"/>
    <lineage>
        <taxon>Bacteria</taxon>
        <taxon>Bacillati</taxon>
        <taxon>Actinomycetota</taxon>
        <taxon>Actinomycetes</taxon>
        <taxon>Micromonosporales</taxon>
        <taxon>Micromonosporaceae</taxon>
        <taxon>Dactylosporangium</taxon>
    </lineage>
</organism>
<reference evidence="7" key="2">
    <citation type="submission" date="2020-09" db="EMBL/GenBank/DDBJ databases">
        <authorList>
            <person name="Sun Q."/>
            <person name="Ohkuma M."/>
        </authorList>
    </citation>
    <scope>NUCLEOTIDE SEQUENCE</scope>
    <source>
        <strain evidence="7">JCM 19831</strain>
    </source>
</reference>
<evidence type="ECO:0000259" key="6">
    <source>
        <dbReference type="Pfam" id="PF02656"/>
    </source>
</evidence>
<feature type="transmembrane region" description="Helical" evidence="5">
    <location>
        <begin position="70"/>
        <end position="92"/>
    </location>
</feature>
<dbReference type="RefSeq" id="WP_190249548.1">
    <property type="nucleotide sequence ID" value="NZ_BMPI01000008.1"/>
</dbReference>
<comment type="caution">
    <text evidence="7">The sequence shown here is derived from an EMBL/GenBank/DDBJ whole genome shotgun (WGS) entry which is preliminary data.</text>
</comment>
<feature type="transmembrane region" description="Helical" evidence="5">
    <location>
        <begin position="12"/>
        <end position="32"/>
    </location>
</feature>
<accession>A0A917WPI1</accession>
<evidence type="ECO:0000313" key="7">
    <source>
        <dbReference type="EMBL" id="GGM19365.1"/>
    </source>
</evidence>
<feature type="transmembrane region" description="Helical" evidence="5">
    <location>
        <begin position="38"/>
        <end position="58"/>
    </location>
</feature>
<keyword evidence="4 5" id="KW-0472">Membrane</keyword>
<dbReference type="Pfam" id="PF02656">
    <property type="entry name" value="DUF202"/>
    <property type="match status" value="1"/>
</dbReference>
<keyword evidence="3 5" id="KW-1133">Transmembrane helix</keyword>
<sequence length="93" mass="9659">MNGAAHERTVLAWRRTLVSVTVVALLLGRLAVVELGAGPAAVALTATAVVWSAAVVVIQRRSARVATPIGRTLPAMVALILLYCVMGTLLLVS</sequence>
<keyword evidence="2 5" id="KW-0812">Transmembrane</keyword>
<gene>
    <name evidence="7" type="ORF">GCM10007977_020800</name>
</gene>
<dbReference type="InterPro" id="IPR003807">
    <property type="entry name" value="DUF202"/>
</dbReference>
<protein>
    <recommendedName>
        <fullName evidence="6">DUF202 domain-containing protein</fullName>
    </recommendedName>
</protein>
<evidence type="ECO:0000256" key="4">
    <source>
        <dbReference type="ARBA" id="ARBA00023136"/>
    </source>
</evidence>
<dbReference type="EMBL" id="BMPI01000008">
    <property type="protein sequence ID" value="GGM19365.1"/>
    <property type="molecule type" value="Genomic_DNA"/>
</dbReference>